<dbReference type="Pfam" id="PF07045">
    <property type="entry name" value="DUF1330"/>
    <property type="match status" value="1"/>
</dbReference>
<dbReference type="AlphaFoldDB" id="A0A0J6SU56"/>
<sequence>MTLPAYAVAHLRQVALGPAIATYLARIDATLAPFGGRFLIHGARPEPLEGDVSGDLVVIAFPDRARARAWYESPAYQAILSLRTAHSDGVVVLIDGVPADHRATDILAG</sequence>
<evidence type="ECO:0000313" key="2">
    <source>
        <dbReference type="EMBL" id="KMO36888.1"/>
    </source>
</evidence>
<dbReference type="InterPro" id="IPR011008">
    <property type="entry name" value="Dimeric_a/b-barrel"/>
</dbReference>
<name>A0A0J6SU56_9HYPH</name>
<proteinExistence type="predicted"/>
<dbReference type="EMBL" id="LABX01000064">
    <property type="protein sequence ID" value="KMO36888.1"/>
    <property type="molecule type" value="Genomic_DNA"/>
</dbReference>
<dbReference type="PANTHER" id="PTHR41521">
    <property type="match status" value="1"/>
</dbReference>
<dbReference type="Proteomes" id="UP000035929">
    <property type="component" value="Unassembled WGS sequence"/>
</dbReference>
<dbReference type="PATRIC" id="fig|270351.6.peg.6578"/>
<gene>
    <name evidence="2" type="ORF">VP06_09050</name>
</gene>
<evidence type="ECO:0000313" key="3">
    <source>
        <dbReference type="Proteomes" id="UP000035929"/>
    </source>
</evidence>
<feature type="domain" description="DUF1330" evidence="1">
    <location>
        <begin position="4"/>
        <end position="97"/>
    </location>
</feature>
<protein>
    <recommendedName>
        <fullName evidence="1">DUF1330 domain-containing protein</fullName>
    </recommendedName>
</protein>
<dbReference type="InterPro" id="IPR010753">
    <property type="entry name" value="DUF1330"/>
</dbReference>
<dbReference type="SUPFAM" id="SSF54909">
    <property type="entry name" value="Dimeric alpha+beta barrel"/>
    <property type="match status" value="1"/>
</dbReference>
<accession>A0A0J6SU56</accession>
<dbReference type="PANTHER" id="PTHR41521:SF4">
    <property type="entry name" value="BLR0684 PROTEIN"/>
    <property type="match status" value="1"/>
</dbReference>
<dbReference type="OrthoDB" id="9806380at2"/>
<organism evidence="2 3">
    <name type="scientific">Methylobacterium aquaticum</name>
    <dbReference type="NCBI Taxonomy" id="270351"/>
    <lineage>
        <taxon>Bacteria</taxon>
        <taxon>Pseudomonadati</taxon>
        <taxon>Pseudomonadota</taxon>
        <taxon>Alphaproteobacteria</taxon>
        <taxon>Hyphomicrobiales</taxon>
        <taxon>Methylobacteriaceae</taxon>
        <taxon>Methylobacterium</taxon>
    </lineage>
</organism>
<comment type="caution">
    <text evidence="2">The sequence shown here is derived from an EMBL/GenBank/DDBJ whole genome shotgun (WGS) entry which is preliminary data.</text>
</comment>
<dbReference type="Gene3D" id="3.30.70.100">
    <property type="match status" value="1"/>
</dbReference>
<evidence type="ECO:0000259" key="1">
    <source>
        <dbReference type="Pfam" id="PF07045"/>
    </source>
</evidence>
<reference evidence="2 3" key="1">
    <citation type="submission" date="2015-03" db="EMBL/GenBank/DDBJ databases">
        <title>Genome sequencing of Methylobacterium aquaticum DSM16371 type strain.</title>
        <authorList>
            <person name="Chaudhry V."/>
            <person name="Patil P.B."/>
        </authorList>
    </citation>
    <scope>NUCLEOTIDE SEQUENCE [LARGE SCALE GENOMIC DNA]</scope>
    <source>
        <strain evidence="2 3">DSM 16371</strain>
    </source>
</reference>